<gene>
    <name evidence="2" type="ORF">SDC9_78195</name>
</gene>
<name>A0A644YTJ4_9ZZZZ</name>
<comment type="caution">
    <text evidence="2">The sequence shown here is derived from an EMBL/GenBank/DDBJ whole genome shotgun (WGS) entry which is preliminary data.</text>
</comment>
<protein>
    <submittedName>
        <fullName evidence="2">Uncharacterized protein</fullName>
    </submittedName>
</protein>
<sequence>MVVRFDHRVAARNDHLGLLLRWRMFRVLLARVGQAAHDQAHVHLGRQVDLAHLAAHHARALAVATRHDLQRLGHAPAQAVHSLHIALPHIGQQLAQHGLRGRQRNVDLRAVHQVGIAAPVDQRQHAACAHALGQQARHDVVLVIAGDGQEQVDVLDALAAQQLLIGRIALQHQHVGGQLGRQLHAAIRIDVDDLDVQVALLGELPGQPRCHAPPARHHDAAHRARHLPARAMERRQHPGDLLAPRQHEHLVARLHHGRTVAGDETIRLVRKPPVDGDDAHRHVGRHQPQRADAVPHHGRATTRAHRHQACPAARKLAHLHGFGKLDELADVARQRFLGADDAVHAEAVLAQQLLGLVQPRRTHPRDQLGHVEHHLRHLAAHQIGLVLRRAGNQQIGVVGAGLGQHLRVDAIAHHAAQVVARLQLAQALRVLVDHRDVVAFRFQAVGHAGPHPARAQDDDLHGFDFPPRVVPCQRGRAARARPLPAWTVHAESAADWKCAMV</sequence>
<evidence type="ECO:0000313" key="2">
    <source>
        <dbReference type="EMBL" id="MPM31639.1"/>
    </source>
</evidence>
<evidence type="ECO:0000256" key="1">
    <source>
        <dbReference type="SAM" id="MobiDB-lite"/>
    </source>
</evidence>
<accession>A0A644YTJ4</accession>
<reference evidence="2" key="1">
    <citation type="submission" date="2019-08" db="EMBL/GenBank/DDBJ databases">
        <authorList>
            <person name="Kucharzyk K."/>
            <person name="Murdoch R.W."/>
            <person name="Higgins S."/>
            <person name="Loffler F."/>
        </authorList>
    </citation>
    <scope>NUCLEOTIDE SEQUENCE</scope>
</reference>
<proteinExistence type="predicted"/>
<dbReference type="EMBL" id="VSSQ01006131">
    <property type="protein sequence ID" value="MPM31639.1"/>
    <property type="molecule type" value="Genomic_DNA"/>
</dbReference>
<organism evidence="2">
    <name type="scientific">bioreactor metagenome</name>
    <dbReference type="NCBI Taxonomy" id="1076179"/>
    <lineage>
        <taxon>unclassified sequences</taxon>
        <taxon>metagenomes</taxon>
        <taxon>ecological metagenomes</taxon>
    </lineage>
</organism>
<dbReference type="AlphaFoldDB" id="A0A644YTJ4"/>
<feature type="compositionally biased region" description="Basic and acidic residues" evidence="1">
    <location>
        <begin position="271"/>
        <end position="281"/>
    </location>
</feature>
<feature type="region of interest" description="Disordered" evidence="1">
    <location>
        <begin position="271"/>
        <end position="296"/>
    </location>
</feature>